<evidence type="ECO:0000256" key="1">
    <source>
        <dbReference type="SAM" id="Phobius"/>
    </source>
</evidence>
<dbReference type="RefSeq" id="WP_230866945.1">
    <property type="nucleotide sequence ID" value="NZ_CP046640.1"/>
</dbReference>
<evidence type="ECO:0000313" key="2">
    <source>
        <dbReference type="EMBL" id="QTL98525.1"/>
    </source>
</evidence>
<keyword evidence="3" id="KW-1185">Reference proteome</keyword>
<dbReference type="Proteomes" id="UP000665020">
    <property type="component" value="Chromosome"/>
</dbReference>
<keyword evidence="1" id="KW-0812">Transmembrane</keyword>
<protein>
    <submittedName>
        <fullName evidence="2">DUF2273 domain-containing protein</fullName>
    </submittedName>
</protein>
<organism evidence="2 3">
    <name type="scientific">Iocasia fonsfrigidae</name>
    <dbReference type="NCBI Taxonomy" id="2682810"/>
    <lineage>
        <taxon>Bacteria</taxon>
        <taxon>Bacillati</taxon>
        <taxon>Bacillota</taxon>
        <taxon>Clostridia</taxon>
        <taxon>Halanaerobiales</taxon>
        <taxon>Halanaerobiaceae</taxon>
        <taxon>Iocasia</taxon>
    </lineage>
</organism>
<keyword evidence="1" id="KW-0472">Membrane</keyword>
<name>A0A8A7KEK3_9FIRM</name>
<dbReference type="EMBL" id="CP046640">
    <property type="protein sequence ID" value="QTL98525.1"/>
    <property type="molecule type" value="Genomic_DNA"/>
</dbReference>
<proteinExistence type="predicted"/>
<reference evidence="2" key="1">
    <citation type="submission" date="2019-12" db="EMBL/GenBank/DDBJ databases">
        <authorList>
            <person name="zhang j."/>
            <person name="sun C.M."/>
        </authorList>
    </citation>
    <scope>NUCLEOTIDE SEQUENCE</scope>
    <source>
        <strain evidence="2">NS-1</strain>
    </source>
</reference>
<dbReference type="InterPro" id="IPR018730">
    <property type="entry name" value="DUF2273"/>
</dbReference>
<evidence type="ECO:0000313" key="3">
    <source>
        <dbReference type="Proteomes" id="UP000665020"/>
    </source>
</evidence>
<feature type="transmembrane region" description="Helical" evidence="1">
    <location>
        <begin position="21"/>
        <end position="54"/>
    </location>
</feature>
<gene>
    <name evidence="2" type="ORF">GM661_11385</name>
</gene>
<keyword evidence="1" id="KW-1133">Transmembrane helix</keyword>
<accession>A0A8A7KEK3</accession>
<dbReference type="KEGG" id="ifn:GM661_11385"/>
<sequence length="78" mass="9136">MENELWKKLLQLITYHKGKVTGVLLGFFLAILILIIGFFKALLVVVFSFVGYYLGSRWDQEGDFKRVLDRLLPPQYKQ</sequence>
<dbReference type="AlphaFoldDB" id="A0A8A7KEK3"/>
<dbReference type="Pfam" id="PF10031">
    <property type="entry name" value="DUF2273"/>
    <property type="match status" value="1"/>
</dbReference>